<sequence length="94" mass="11051">MRAKGPVQRIVMIHRWWVYAEKRVFLIYFEKISRSEWITSGAANFDKMRLLWKSGRGDTMKITKNILNARNGNGGPKRSKRGQMKWCKQLGSHL</sequence>
<accession>G9QPR0</accession>
<evidence type="ECO:0000256" key="1">
    <source>
        <dbReference type="SAM" id="MobiDB-lite"/>
    </source>
</evidence>
<feature type="region of interest" description="Disordered" evidence="1">
    <location>
        <begin position="67"/>
        <end position="94"/>
    </location>
</feature>
<evidence type="ECO:0000313" key="2">
    <source>
        <dbReference type="EMBL" id="EHL73701.1"/>
    </source>
</evidence>
<dbReference type="EMBL" id="ACWF01000156">
    <property type="protein sequence ID" value="EHL73701.1"/>
    <property type="molecule type" value="Genomic_DNA"/>
</dbReference>
<evidence type="ECO:0000313" key="3">
    <source>
        <dbReference type="Proteomes" id="UP000011747"/>
    </source>
</evidence>
<gene>
    <name evidence="2" type="ORF">HMPREF1015_00277</name>
</gene>
<keyword evidence="3" id="KW-1185">Reference proteome</keyword>
<dbReference type="AlphaFoldDB" id="G9QPR0"/>
<protein>
    <submittedName>
        <fullName evidence="2">Uncharacterized protein</fullName>
    </submittedName>
</protein>
<name>G9QPR0_9BACI</name>
<dbReference type="Proteomes" id="UP000011747">
    <property type="component" value="Unassembled WGS sequence"/>
</dbReference>
<organism evidence="2 3">
    <name type="scientific">Bacillus smithii 7_3_47FAA</name>
    <dbReference type="NCBI Taxonomy" id="665952"/>
    <lineage>
        <taxon>Bacteria</taxon>
        <taxon>Bacillati</taxon>
        <taxon>Bacillota</taxon>
        <taxon>Bacilli</taxon>
        <taxon>Bacillales</taxon>
        <taxon>Bacillaceae</taxon>
        <taxon>Bacillus</taxon>
    </lineage>
</organism>
<dbReference type="HOGENOM" id="CLU_2380299_0_0_9"/>
<comment type="caution">
    <text evidence="2">The sequence shown here is derived from an EMBL/GenBank/DDBJ whole genome shotgun (WGS) entry which is preliminary data.</text>
</comment>
<reference evidence="2 3" key="1">
    <citation type="submission" date="2011-09" db="EMBL/GenBank/DDBJ databases">
        <title>The Genome Sequence of Bacillus smithii 7_3_47FAA.</title>
        <authorList>
            <consortium name="The Broad Institute Genome Sequencing Platform"/>
            <person name="Earl A."/>
            <person name="Ward D."/>
            <person name="Feldgarden M."/>
            <person name="Gevers D."/>
            <person name="Daigneault M."/>
            <person name="Strauss J."/>
            <person name="Allen-Vercoe E."/>
            <person name="Young S.K."/>
            <person name="Zeng Q."/>
            <person name="Gargeya S."/>
            <person name="Fitzgerald M."/>
            <person name="Haas B."/>
            <person name="Abouelleil A."/>
            <person name="Alvarado L."/>
            <person name="Arachchi H.M."/>
            <person name="Berlin A."/>
            <person name="Brown A."/>
            <person name="Chapman S.B."/>
            <person name="Chen Z."/>
            <person name="Dunbar C."/>
            <person name="Freedman E."/>
            <person name="Gearin G."/>
            <person name="Goldberg J."/>
            <person name="Griggs A."/>
            <person name="Gujja S."/>
            <person name="Heiman D."/>
            <person name="Howarth C."/>
            <person name="Larson L."/>
            <person name="Lui A."/>
            <person name="MacDonald P.J.P."/>
            <person name="Montmayeur A."/>
            <person name="Murphy C."/>
            <person name="Neiman D."/>
            <person name="Pearson M."/>
            <person name="Priest M."/>
            <person name="Roberts A."/>
            <person name="Saif S."/>
            <person name="Shea T."/>
            <person name="Shenoy N."/>
            <person name="Sisk P."/>
            <person name="Stolte C."/>
            <person name="Sykes S."/>
            <person name="Wortman J."/>
            <person name="Nusbaum C."/>
            <person name="Birren B."/>
        </authorList>
    </citation>
    <scope>NUCLEOTIDE SEQUENCE [LARGE SCALE GENOMIC DNA]</scope>
    <source>
        <strain evidence="2 3">7_3_47FAA</strain>
    </source>
</reference>
<proteinExistence type="predicted"/>